<evidence type="ECO:0000313" key="3">
    <source>
        <dbReference type="Proteomes" id="UP001059819"/>
    </source>
</evidence>
<keyword evidence="3" id="KW-1185">Reference proteome</keyword>
<dbReference type="Proteomes" id="UP001059819">
    <property type="component" value="Chromosome"/>
</dbReference>
<organism evidence="2 3">
    <name type="scientific">Mycoplasma cottewii</name>
    <dbReference type="NCBI Taxonomy" id="51364"/>
    <lineage>
        <taxon>Bacteria</taxon>
        <taxon>Bacillati</taxon>
        <taxon>Mycoplasmatota</taxon>
        <taxon>Mollicutes</taxon>
        <taxon>Mycoplasmataceae</taxon>
        <taxon>Mycoplasma</taxon>
    </lineage>
</organism>
<proteinExistence type="predicted"/>
<dbReference type="InterPro" id="IPR005046">
    <property type="entry name" value="DUF285"/>
</dbReference>
<gene>
    <name evidence="2" type="ORF">NX779_01610</name>
</gene>
<dbReference type="InterPro" id="IPR011889">
    <property type="entry name" value="Liste_lipo_26"/>
</dbReference>
<dbReference type="RefSeq" id="WP_259430457.1">
    <property type="nucleotide sequence ID" value="NZ_CP103424.1"/>
</dbReference>
<keyword evidence="1" id="KW-0732">Signal</keyword>
<feature type="signal peptide" evidence="1">
    <location>
        <begin position="1"/>
        <end position="16"/>
    </location>
</feature>
<dbReference type="EMBL" id="CP103424">
    <property type="protein sequence ID" value="UWD35315.1"/>
    <property type="molecule type" value="Genomic_DNA"/>
</dbReference>
<reference evidence="2" key="1">
    <citation type="submission" date="2022-08" db="EMBL/GenBank/DDBJ databases">
        <title>Complete genome sequence of Mycoplasma cottewii type strain VIS.</title>
        <authorList>
            <person name="Spergser J."/>
        </authorList>
    </citation>
    <scope>NUCLEOTIDE SEQUENCE</scope>
    <source>
        <strain evidence="2">VIS</strain>
    </source>
</reference>
<dbReference type="NCBIfam" id="TIGR02167">
    <property type="entry name" value="Liste_lipo_26"/>
    <property type="match status" value="2"/>
</dbReference>
<dbReference type="Pfam" id="PF03382">
    <property type="entry name" value="DUF285"/>
    <property type="match status" value="3"/>
</dbReference>
<protein>
    <submittedName>
        <fullName evidence="2">BspA family leucine-rich repeat surface protein</fullName>
    </submittedName>
</protein>
<feature type="chain" id="PRO_5046958454" evidence="1">
    <location>
        <begin position="17"/>
        <end position="1154"/>
    </location>
</feature>
<sequence>MTNLLMILKSVLAVSAANQGAAALNNDQSNLALPTSLKQTNYSNLLQASSVSAHSSHIIFGNQILKLGWEKSANGGYRLKQIPSHIKKVPSTLPSHITDLSFAFKGNINTDIEGIRDWDTSQVTNMSGVFYNAQKFNSALNWDTSKVTDMSYMFYNAENFNSHLGDKFSAINVTNMQSMFEGAREFNQKLGFKLLSNNRVNAQDMFKFAKNFNQDISFLEVEQKNVRETVFKNADSIKNSNLPLSVDSIVSNQIKKELISFWNNNFKNKQTQNNTYETVLQLLKLKIQEYSKLNGIKIELINQKDNVKTVELKNNPGIDVKVNDRFLVRLDLGTGIKENISEVKNNIGEIGLGKGDEIGTKQVEIESLNKHIINKFISTNENLVSHEVADYKVEHSDLASAIIRNVKTNDIHVVNYKLERFFFTRFIHFYDFYGFPELAVDESITTNRTFQNVADLMNLKIQQYTPKIYHNIKVDVVRANGVKHESYLRTGRSFYNLKIDHSNAPEFIFRVIPVFTRIDENKANPSVLETIYIDKNGNEQRVAGDMNGSEYDDVKVIKRIGFYWDYEKEQCVAYRMPKNVEVVPDYLPIEITSLENMFMGCVNFNQDLSSWNTQNVKLMTRMFQWARKFNNGGHALNWNTSKVTNMGAMFQGAESFNADITSWNVGKVTNLGEMFRDAKSFNQAIGAWNPRNTVVNYNNMLNGAISFNQNLTDYIKWPVYAEWVHASEGFDTNTPSWEIVNRPPVKPSSAKQIDTNGVAFTNADDEPKVIYGIKSKHEWEAKREIKEKLRSVYNLNPESLEIEVFKENGKVSRVNILPKSNGWYSQKGRWGDFTIESKDNIRNVIKENTHIGYINTTERVPFLRAVAERFNIDTAGMHVAYNNDDLNSGRVKLEVLFGNENFANGREQWYHTTINFTLTKHITTLGKFDTSEIVIDRNDQSLFEQEFINRNQELLNRNHLNKNLLSFKQLNNWYEISINNGEYIGSIKVPYRVKVNLNELQSLVTHVGNFNVKDIDAIISEFLKRNKDKLPELQRNHLRLVDSGEDFLTLSVNTEIQDKYLGEKIVVHFGSRANINNIGLNLNQVIVNNRSEQEIFDIFWERNQEIFANNNIQKDELKIELKDNHFVITTNNDNFYGEVRANFSVRTQIDATWC</sequence>
<evidence type="ECO:0000256" key="1">
    <source>
        <dbReference type="SAM" id="SignalP"/>
    </source>
</evidence>
<evidence type="ECO:0000313" key="2">
    <source>
        <dbReference type="EMBL" id="UWD35315.1"/>
    </source>
</evidence>
<accession>A0ABY5TXA6</accession>
<name>A0ABY5TXA6_9MOLU</name>